<organism evidence="1 2">
    <name type="scientific">Capsulimonas corticalis</name>
    <dbReference type="NCBI Taxonomy" id="2219043"/>
    <lineage>
        <taxon>Bacteria</taxon>
        <taxon>Bacillati</taxon>
        <taxon>Armatimonadota</taxon>
        <taxon>Armatimonadia</taxon>
        <taxon>Capsulimonadales</taxon>
        <taxon>Capsulimonadaceae</taxon>
        <taxon>Capsulimonas</taxon>
    </lineage>
</organism>
<dbReference type="RefSeq" id="WP_119322918.1">
    <property type="nucleotide sequence ID" value="NZ_AP025739.1"/>
</dbReference>
<evidence type="ECO:0000313" key="1">
    <source>
        <dbReference type="EMBL" id="BDI33746.1"/>
    </source>
</evidence>
<gene>
    <name evidence="1" type="ORF">CCAX7_57970</name>
</gene>
<dbReference type="Proteomes" id="UP000287394">
    <property type="component" value="Chromosome"/>
</dbReference>
<dbReference type="EMBL" id="AP025739">
    <property type="protein sequence ID" value="BDI33746.1"/>
    <property type="molecule type" value="Genomic_DNA"/>
</dbReference>
<dbReference type="AlphaFoldDB" id="A0A402D023"/>
<dbReference type="KEGG" id="ccot:CCAX7_57970"/>
<sequence>MAVQIARLSARTRRLSPFQSYALYLWTQYRLNFAVVALPWLISALLAHFAYAGQITSLQQCDGLKSVTMLAFPLLTILSPLVLLSKIDDRLWTLPIKTRTLVAWNMTIGAAAVALLWIVTTFMIWRPVGLNAPLLGPAALLAALYAWSFAVTRWPGGFRIIAEIAYVIGAYAATKLAAAGAAHAIPDGVLTAAYFAIAMLAFPPAAAGAQYTRSGMEKVRREARRGRANSALLAKFRTPEHAQLWYEWRARRWAILSLSLAPGVLALLCPVLARVITNAPPLPNHWSLYGVSSINWIFVCVNFAVIVAFSMITGAFAPRYLGSKARPQGAMALRFAIADLGVAAFLKVRPMDATAFIVVNLRVITLMTAAMWISLIPSIVLWLLAPTTMGSFPTTQGHALIAVLSAPGNVHLCLLAIAALIGSVFLSWTVQAEMLTLSLTGRGWIIIGGYYTIKVTLLLTALGLDWLNMLPYAPVSLVVIGAITLSASIKLLLLIQSMRALRRSRRVPVSTIRRASIAWAITAGFFFALFCAALAPQGVAWWVTALGVFLLMPGLGLSIAAPAFAWDRNR</sequence>
<reference evidence="1 2" key="1">
    <citation type="journal article" date="2019" name="Int. J. Syst. Evol. Microbiol.">
        <title>Capsulimonas corticalis gen. nov., sp. nov., an aerobic capsulated bacterium, of a novel bacterial order, Capsulimonadales ord. nov., of the class Armatimonadia of the phylum Armatimonadetes.</title>
        <authorList>
            <person name="Li J."/>
            <person name="Kudo C."/>
            <person name="Tonouchi A."/>
        </authorList>
    </citation>
    <scope>NUCLEOTIDE SEQUENCE [LARGE SCALE GENOMIC DNA]</scope>
    <source>
        <strain evidence="1 2">AX-7</strain>
    </source>
</reference>
<evidence type="ECO:0000313" key="2">
    <source>
        <dbReference type="Proteomes" id="UP000287394"/>
    </source>
</evidence>
<protein>
    <submittedName>
        <fullName evidence="1">Uncharacterized protein</fullName>
    </submittedName>
</protein>
<proteinExistence type="predicted"/>
<dbReference type="OrthoDB" id="282074at2"/>
<keyword evidence="2" id="KW-1185">Reference proteome</keyword>
<name>A0A402D023_9BACT</name>
<accession>A0A402D023</accession>